<protein>
    <submittedName>
        <fullName evidence="3">Carboxy-S-adenosyl-L-methionine synthase</fullName>
    </submittedName>
</protein>
<comment type="caution">
    <text evidence="3">The sequence shown here is derived from an EMBL/GenBank/DDBJ whole genome shotgun (WGS) entry which is preliminary data.</text>
</comment>
<keyword evidence="4" id="KW-1185">Reference proteome</keyword>
<evidence type="ECO:0000259" key="2">
    <source>
        <dbReference type="Pfam" id="PF08241"/>
    </source>
</evidence>
<dbReference type="GO" id="GO:0008757">
    <property type="term" value="F:S-adenosylmethionine-dependent methyltransferase activity"/>
    <property type="evidence" value="ECO:0007669"/>
    <property type="project" value="InterPro"/>
</dbReference>
<evidence type="ECO:0000313" key="3">
    <source>
        <dbReference type="EMBL" id="CAB9526734.1"/>
    </source>
</evidence>
<dbReference type="Pfam" id="PF08241">
    <property type="entry name" value="Methyltransf_11"/>
    <property type="match status" value="2"/>
</dbReference>
<dbReference type="PANTHER" id="PTHR42912">
    <property type="entry name" value="METHYLTRANSFERASE"/>
    <property type="match status" value="1"/>
</dbReference>
<dbReference type="Proteomes" id="UP001153069">
    <property type="component" value="Unassembled WGS sequence"/>
</dbReference>
<evidence type="ECO:0000256" key="1">
    <source>
        <dbReference type="SAM" id="MobiDB-lite"/>
    </source>
</evidence>
<sequence>MGLFARRTRSNHHNDNDNNKIHALACRLQDVLDMPVLVRTMYPAGNRSLDPSTSPSCLVTIHPYSAGGQRRLVLNPYSPLILELITTQDDNCWSCVCRLAQCMVTSCTWPTPLDAIACGRISWPMAKGLICGPHWNLLGPVTHEDCNFFDVNNSSSSSVWHPPGIAIWPRKIHHVLVRHDKPSADKVVTRVGERWERRDQVLYQEWKALLQVQKNNSNHHTSSKSKKQQQSNKPCLLLGDNPLQFITYAPALPILLLAQSIQQPSNSNDSINTGRLRDCHPAEALSIATMILLSVDKLFCLSLFFGVPLIDRTRTWKSSVKTRLVVPPPPTQTEIDTYQASLGQQHNQSPQSALQETLLRRARQLWSLQQPLIVCWSGGIDSTAVLVALLQTRPNNNNTRSISILHDDESIQENPSFYAQHIQGKLSCILRHNKTLSELAQLYADSQASILVTGELGDQLFGSDRCRAAFDSARVDDQLTPDERACCGGDPVVVLPPLQTPWAQALWPVLQERGLLGSTTGWDEWIRPQLEQSPIPIVTLYDFLWWLNYSAKWQTVALRCLHDGGDYYYDNQVNVNINTNNNNMTGAIHHFYQDRDLECWACIPENHATKFPNLQDWKTYKQPLKEFIYQFHDDNEYRQHKCKMGSLTFELPHMQQNRVERILGLVPLANGSVVRLSSGETSLLHLSQEELQRWKKKTNNKDDGASSIESVDELLEDWILNCTTSQPPMNIPTEHVDPWGSSAAAAAFEAAPQFADTDERQRRIANPVTQTTLVAKCSALLPPTLVQGKRVLDLGACLGAMCHWCLFHGARQVVGVEPQANFCERMQQLLTDAAPTWPATGSNGSEEERFRVVCAKAKEFLQSCPDESFDVIVVAGVLHCFQDPIAVLTEMARVAPCIVIESVHTTYHTLGFQRSIESPISTCTGLLELAPSAAVNKAGGDVSFTGLAVVPSESLVRNMLSAIGYNAITRVTMQGHPTKPDDVLTYTGNRRYQASPLRYFLRCVRPAKTIVRMRSLEECVTTGVGNERKWGSARVGGRHWTKYDHVEFVKDEAAHDKSDSVVENGDQPLSSSLSAADPGLTEKTPGSWAFDESVARRFRNEAKSHIPDYVNVVQTCLECIAKHFGRKSLKHLHAVDVGCAIGYTMIELLKFGVGNVYGYDTSASMLKVAEQNLDEATQQSNGTWAKDSYHLFLAEVSTKVPPKPPSRFDKGDLDVVVINWTLHFIVEEQNRRNYLCQIYETLKPGGILLLTEKTQQDDVTRELYYDWKEAPPQNVPRDVIDAKRSKLKGVLETLSVRWYLGTLEACGFENVTVLRAKFAFVTFLCYKPHSMMSDKVIDSKPFVKWSNLEKNAADVHYDGSSDPEPFVLSAWSNETAQASVEETDSTRSTFGYVYSGEATLTRSLKSGRTIGTPLVSGMYFACHGKFQLTGGSGFIASSPASRVAPLFTVGGPLEDEGDGSLLGMLPYIDGCTDSLLIGPVVMGSPCLNHLHFPNNIKQTQHTHPSARAGMVIHGSGVCRVVDPVSGDVTLIQLETGMVFCIPRNSPHAFETEENEKLDVIAFHPDSDFGPTPTNHPMVNRTIVNGVSASLLPSIQTKSV</sequence>
<dbReference type="Gene3D" id="3.40.50.150">
    <property type="entry name" value="Vaccinia Virus protein VP39"/>
    <property type="match status" value="2"/>
</dbReference>
<reference evidence="3" key="1">
    <citation type="submission" date="2020-06" db="EMBL/GenBank/DDBJ databases">
        <authorList>
            <consortium name="Plant Systems Biology data submission"/>
        </authorList>
    </citation>
    <scope>NUCLEOTIDE SEQUENCE</scope>
    <source>
        <strain evidence="3">D6</strain>
    </source>
</reference>
<dbReference type="EMBL" id="CAICTM010001877">
    <property type="protein sequence ID" value="CAB9526734.1"/>
    <property type="molecule type" value="Genomic_DNA"/>
</dbReference>
<dbReference type="CDD" id="cd02440">
    <property type="entry name" value="AdoMet_MTases"/>
    <property type="match status" value="2"/>
</dbReference>
<dbReference type="InterPro" id="IPR050508">
    <property type="entry name" value="Methyltransf_Superfamily"/>
</dbReference>
<dbReference type="InterPro" id="IPR011051">
    <property type="entry name" value="RmlC_Cupin_sf"/>
</dbReference>
<name>A0A9N8EVF3_9STRA</name>
<dbReference type="InterPro" id="IPR013216">
    <property type="entry name" value="Methyltransf_11"/>
</dbReference>
<dbReference type="SUPFAM" id="SSF53335">
    <property type="entry name" value="S-adenosyl-L-methionine-dependent methyltransferases"/>
    <property type="match status" value="2"/>
</dbReference>
<dbReference type="InterPro" id="IPR014710">
    <property type="entry name" value="RmlC-like_jellyroll"/>
</dbReference>
<gene>
    <name evidence="3" type="ORF">SEMRO_1879_G303150.1</name>
</gene>
<feature type="region of interest" description="Disordered" evidence="1">
    <location>
        <begin position="1055"/>
        <end position="1083"/>
    </location>
</feature>
<dbReference type="SUPFAM" id="SSF51182">
    <property type="entry name" value="RmlC-like cupins"/>
    <property type="match status" value="1"/>
</dbReference>
<dbReference type="Gene3D" id="2.60.120.10">
    <property type="entry name" value="Jelly Rolls"/>
    <property type="match status" value="1"/>
</dbReference>
<dbReference type="InterPro" id="IPR029063">
    <property type="entry name" value="SAM-dependent_MTases_sf"/>
</dbReference>
<dbReference type="PANTHER" id="PTHR42912:SF80">
    <property type="entry name" value="METHYLTRANSFERASE DOMAIN-CONTAINING PROTEIN"/>
    <property type="match status" value="1"/>
</dbReference>
<feature type="domain" description="Methyltransferase type 11" evidence="2">
    <location>
        <begin position="1135"/>
        <end position="1249"/>
    </location>
</feature>
<dbReference type="OrthoDB" id="407348at2759"/>
<evidence type="ECO:0000313" key="4">
    <source>
        <dbReference type="Proteomes" id="UP001153069"/>
    </source>
</evidence>
<dbReference type="SUPFAM" id="SSF52402">
    <property type="entry name" value="Adenine nucleotide alpha hydrolases-like"/>
    <property type="match status" value="1"/>
</dbReference>
<feature type="domain" description="Methyltransferase type 11" evidence="2">
    <location>
        <begin position="792"/>
        <end position="894"/>
    </location>
</feature>
<organism evidence="3 4">
    <name type="scientific">Seminavis robusta</name>
    <dbReference type="NCBI Taxonomy" id="568900"/>
    <lineage>
        <taxon>Eukaryota</taxon>
        <taxon>Sar</taxon>
        <taxon>Stramenopiles</taxon>
        <taxon>Ochrophyta</taxon>
        <taxon>Bacillariophyta</taxon>
        <taxon>Bacillariophyceae</taxon>
        <taxon>Bacillariophycidae</taxon>
        <taxon>Naviculales</taxon>
        <taxon>Naviculaceae</taxon>
        <taxon>Seminavis</taxon>
    </lineage>
</organism>
<proteinExistence type="predicted"/>
<accession>A0A9N8EVF3</accession>